<dbReference type="Pfam" id="PF00126">
    <property type="entry name" value="HTH_1"/>
    <property type="match status" value="1"/>
</dbReference>
<evidence type="ECO:0000256" key="3">
    <source>
        <dbReference type="ARBA" id="ARBA00023125"/>
    </source>
</evidence>
<evidence type="ECO:0000256" key="1">
    <source>
        <dbReference type="ARBA" id="ARBA00009437"/>
    </source>
</evidence>
<sequence>MTNPATKTLINLRQLEVLRAVMRYRTTTGAAEELGMSQPAVSNAIKLAETKVGVALFDRISNRLQPTADAQLLLADAEPLFRLHEAIQRKAWDLRTGRAGVLRIASTAELSQMLVPGVLRLLQDAHPDVRIALETVRMDELVESVESGSADIGVAMRPPSRPSLVREVLIESELMCICPPNDPLANMPVLTPFDVHGRDTIGPASGSPLGILLDAAFERFGEHYSPVIEARFSNVAAPLVEQGLGIGFVDELTARHRPQPGYSVHRFSPRVPIKVCALVLRDRPVQRMTKAFLELAREFLQARLDTRTATPGVS</sequence>
<dbReference type="InterPro" id="IPR036388">
    <property type="entry name" value="WH-like_DNA-bd_sf"/>
</dbReference>
<dbReference type="PROSITE" id="PS50931">
    <property type="entry name" value="HTH_LYSR"/>
    <property type="match status" value="1"/>
</dbReference>
<dbReference type="PANTHER" id="PTHR30427:SF1">
    <property type="entry name" value="TRANSCRIPTIONAL ACTIVATOR PROTEIN LYSR"/>
    <property type="match status" value="1"/>
</dbReference>
<evidence type="ECO:0000313" key="6">
    <source>
        <dbReference type="EMBL" id="MDR7097023.1"/>
    </source>
</evidence>
<dbReference type="GO" id="GO:0003677">
    <property type="term" value="F:DNA binding"/>
    <property type="evidence" value="ECO:0007669"/>
    <property type="project" value="UniProtKB-KW"/>
</dbReference>
<feature type="domain" description="HTH lysR-type" evidence="5">
    <location>
        <begin position="10"/>
        <end position="67"/>
    </location>
</feature>
<keyword evidence="3 6" id="KW-0238">DNA-binding</keyword>
<dbReference type="Gene3D" id="3.40.190.290">
    <property type="match status" value="1"/>
</dbReference>
<protein>
    <submittedName>
        <fullName evidence="6">DNA-binding transcriptional LysR family regulator</fullName>
    </submittedName>
</protein>
<evidence type="ECO:0000259" key="5">
    <source>
        <dbReference type="PROSITE" id="PS50931"/>
    </source>
</evidence>
<dbReference type="PANTHER" id="PTHR30427">
    <property type="entry name" value="TRANSCRIPTIONAL ACTIVATOR PROTEIN LYSR"/>
    <property type="match status" value="1"/>
</dbReference>
<reference evidence="6 7" key="1">
    <citation type="submission" date="2023-07" db="EMBL/GenBank/DDBJ databases">
        <title>Sorghum-associated microbial communities from plants grown in Nebraska, USA.</title>
        <authorList>
            <person name="Schachtman D."/>
        </authorList>
    </citation>
    <scope>NUCLEOTIDE SEQUENCE [LARGE SCALE GENOMIC DNA]</scope>
    <source>
        <strain evidence="6 7">BE240</strain>
    </source>
</reference>
<evidence type="ECO:0000313" key="7">
    <source>
        <dbReference type="Proteomes" id="UP001265550"/>
    </source>
</evidence>
<proteinExistence type="inferred from homology"/>
<gene>
    <name evidence="6" type="ORF">J2X09_004792</name>
</gene>
<keyword evidence="4" id="KW-0804">Transcription</keyword>
<dbReference type="InterPro" id="IPR000847">
    <property type="entry name" value="LysR_HTH_N"/>
</dbReference>
<evidence type="ECO:0000256" key="4">
    <source>
        <dbReference type="ARBA" id="ARBA00023163"/>
    </source>
</evidence>
<comment type="caution">
    <text evidence="6">The sequence shown here is derived from an EMBL/GenBank/DDBJ whole genome shotgun (WGS) entry which is preliminary data.</text>
</comment>
<organism evidence="6 7">
    <name type="scientific">Hydrogenophaga laconesensis</name>
    <dbReference type="NCBI Taxonomy" id="1805971"/>
    <lineage>
        <taxon>Bacteria</taxon>
        <taxon>Pseudomonadati</taxon>
        <taxon>Pseudomonadota</taxon>
        <taxon>Betaproteobacteria</taxon>
        <taxon>Burkholderiales</taxon>
        <taxon>Comamonadaceae</taxon>
        <taxon>Hydrogenophaga</taxon>
    </lineage>
</organism>
<keyword evidence="2" id="KW-0805">Transcription regulation</keyword>
<dbReference type="Gene3D" id="1.10.10.10">
    <property type="entry name" value="Winged helix-like DNA-binding domain superfamily/Winged helix DNA-binding domain"/>
    <property type="match status" value="1"/>
</dbReference>
<dbReference type="InterPro" id="IPR036390">
    <property type="entry name" value="WH_DNA-bd_sf"/>
</dbReference>
<dbReference type="RefSeq" id="WP_204735316.1">
    <property type="nucleotide sequence ID" value="NZ_JAVDWE010000018.1"/>
</dbReference>
<dbReference type="EMBL" id="JAVDWE010000018">
    <property type="protein sequence ID" value="MDR7097023.1"/>
    <property type="molecule type" value="Genomic_DNA"/>
</dbReference>
<keyword evidence="7" id="KW-1185">Reference proteome</keyword>
<dbReference type="Pfam" id="PF03466">
    <property type="entry name" value="LysR_substrate"/>
    <property type="match status" value="1"/>
</dbReference>
<dbReference type="SUPFAM" id="SSF53850">
    <property type="entry name" value="Periplasmic binding protein-like II"/>
    <property type="match status" value="1"/>
</dbReference>
<name>A0ABU1VHR4_9BURK</name>
<dbReference type="InterPro" id="IPR005119">
    <property type="entry name" value="LysR_subst-bd"/>
</dbReference>
<comment type="similarity">
    <text evidence="1">Belongs to the LysR transcriptional regulatory family.</text>
</comment>
<dbReference type="Proteomes" id="UP001265550">
    <property type="component" value="Unassembled WGS sequence"/>
</dbReference>
<dbReference type="PRINTS" id="PR00039">
    <property type="entry name" value="HTHLYSR"/>
</dbReference>
<evidence type="ECO:0000256" key="2">
    <source>
        <dbReference type="ARBA" id="ARBA00023015"/>
    </source>
</evidence>
<accession>A0ABU1VHR4</accession>
<dbReference type="SUPFAM" id="SSF46785">
    <property type="entry name" value="Winged helix' DNA-binding domain"/>
    <property type="match status" value="1"/>
</dbReference>